<dbReference type="SUPFAM" id="SSF51391">
    <property type="entry name" value="Thiamin phosphate synthase"/>
    <property type="match status" value="1"/>
</dbReference>
<evidence type="ECO:0000256" key="9">
    <source>
        <dbReference type="HAMAP-Rule" id="MF_00097"/>
    </source>
</evidence>
<comment type="similarity">
    <text evidence="9 10">Belongs to the thiamine-phosphate synthase family.</text>
</comment>
<comment type="catalytic activity">
    <reaction evidence="7 9 10">
        <text>2-(2-carboxy-4-methylthiazol-5-yl)ethyl phosphate + 4-amino-2-methyl-5-(diphosphooxymethyl)pyrimidine + 2 H(+) = thiamine phosphate + CO2 + diphosphate</text>
        <dbReference type="Rhea" id="RHEA:47848"/>
        <dbReference type="ChEBI" id="CHEBI:15378"/>
        <dbReference type="ChEBI" id="CHEBI:16526"/>
        <dbReference type="ChEBI" id="CHEBI:33019"/>
        <dbReference type="ChEBI" id="CHEBI:37575"/>
        <dbReference type="ChEBI" id="CHEBI:57841"/>
        <dbReference type="ChEBI" id="CHEBI:62890"/>
        <dbReference type="EC" id="2.5.1.3"/>
    </reaction>
</comment>
<dbReference type="Pfam" id="PF02581">
    <property type="entry name" value="TMP-TENI"/>
    <property type="match status" value="1"/>
</dbReference>
<dbReference type="OrthoDB" id="9812206at2"/>
<evidence type="ECO:0000256" key="8">
    <source>
        <dbReference type="ARBA" id="ARBA00047883"/>
    </source>
</evidence>
<comment type="function">
    <text evidence="9">Condenses 4-methyl-5-(beta-hydroxyethyl)thiazole monophosphate (THZ-P) and 2-methyl-4-amino-5-hydroxymethyl pyrimidine pyrophosphate (HMP-PP) to form thiamine monophosphate (TMP).</text>
</comment>
<gene>
    <name evidence="9" type="primary">thiE</name>
    <name evidence="13" type="ORF">EBB45_04220</name>
</gene>
<dbReference type="PANTHER" id="PTHR20857:SF15">
    <property type="entry name" value="THIAMINE-PHOSPHATE SYNTHASE"/>
    <property type="match status" value="1"/>
</dbReference>
<feature type="domain" description="Thiamine phosphate synthase/TenI" evidence="12">
    <location>
        <begin position="8"/>
        <end position="192"/>
    </location>
</feature>
<evidence type="ECO:0000259" key="12">
    <source>
        <dbReference type="Pfam" id="PF02581"/>
    </source>
</evidence>
<dbReference type="FunFam" id="3.20.20.70:FF:000096">
    <property type="entry name" value="Thiamine-phosphate synthase"/>
    <property type="match status" value="1"/>
</dbReference>
<comment type="catalytic activity">
    <reaction evidence="8 9 10">
        <text>2-[(2R,5Z)-2-carboxy-4-methylthiazol-5(2H)-ylidene]ethyl phosphate + 4-amino-2-methyl-5-(diphosphooxymethyl)pyrimidine + 2 H(+) = thiamine phosphate + CO2 + diphosphate</text>
        <dbReference type="Rhea" id="RHEA:47844"/>
        <dbReference type="ChEBI" id="CHEBI:15378"/>
        <dbReference type="ChEBI" id="CHEBI:16526"/>
        <dbReference type="ChEBI" id="CHEBI:33019"/>
        <dbReference type="ChEBI" id="CHEBI:37575"/>
        <dbReference type="ChEBI" id="CHEBI:57841"/>
        <dbReference type="ChEBI" id="CHEBI:62899"/>
        <dbReference type="EC" id="2.5.1.3"/>
    </reaction>
</comment>
<feature type="binding site" evidence="9">
    <location>
        <begin position="137"/>
        <end position="139"/>
    </location>
    <ligand>
        <name>2-[(2R,5Z)-2-carboxy-4-methylthiazol-5(2H)-ylidene]ethyl phosphate</name>
        <dbReference type="ChEBI" id="CHEBI:62899"/>
    </ligand>
</feature>
<evidence type="ECO:0000256" key="5">
    <source>
        <dbReference type="ARBA" id="ARBA00022977"/>
    </source>
</evidence>
<feature type="binding site" evidence="9">
    <location>
        <position position="111"/>
    </location>
    <ligand>
        <name>4-amino-2-methyl-5-(diphosphooxymethyl)pyrimidine</name>
        <dbReference type="ChEBI" id="CHEBI:57841"/>
    </ligand>
</feature>
<evidence type="ECO:0000313" key="14">
    <source>
        <dbReference type="Proteomes" id="UP000274033"/>
    </source>
</evidence>
<organism evidence="13 14">
    <name type="scientific">Lysinibacillus composti</name>
    <dbReference type="NCBI Taxonomy" id="720633"/>
    <lineage>
        <taxon>Bacteria</taxon>
        <taxon>Bacillati</taxon>
        <taxon>Bacillota</taxon>
        <taxon>Bacilli</taxon>
        <taxon>Bacillales</taxon>
        <taxon>Bacillaceae</taxon>
        <taxon>Lysinibacillus</taxon>
    </lineage>
</organism>
<evidence type="ECO:0000256" key="11">
    <source>
        <dbReference type="RuleBase" id="RU004253"/>
    </source>
</evidence>
<dbReference type="GO" id="GO:0009229">
    <property type="term" value="P:thiamine diphosphate biosynthetic process"/>
    <property type="evidence" value="ECO:0007669"/>
    <property type="project" value="UniProtKB-UniRule"/>
</dbReference>
<dbReference type="Gene3D" id="3.20.20.70">
    <property type="entry name" value="Aldolase class I"/>
    <property type="match status" value="1"/>
</dbReference>
<dbReference type="InterPro" id="IPR036206">
    <property type="entry name" value="ThiamineP_synth_sf"/>
</dbReference>
<protein>
    <recommendedName>
        <fullName evidence="9">Thiamine-phosphate synthase</fullName>
        <shortName evidence="9">TP synthase</shortName>
        <shortName evidence="9">TPS</shortName>
        <ecNumber evidence="9">2.5.1.3</ecNumber>
    </recommendedName>
    <alternativeName>
        <fullName evidence="9">Thiamine-phosphate pyrophosphorylase</fullName>
        <shortName evidence="9">TMP pyrophosphorylase</shortName>
        <shortName evidence="9">TMP-PPase</shortName>
    </alternativeName>
</protein>
<keyword evidence="3 9" id="KW-0479">Metal-binding</keyword>
<dbReference type="AlphaFoldDB" id="A0A3N9UIC3"/>
<comment type="pathway">
    <text evidence="1 9 11">Cofactor biosynthesis; thiamine diphosphate biosynthesis; thiamine phosphate from 4-amino-2-methyl-5-diphosphomethylpyrimidine and 4-methyl-5-(2-phosphoethyl)-thiazole: step 1/1.</text>
</comment>
<dbReference type="RefSeq" id="WP_124762962.1">
    <property type="nucleotide sequence ID" value="NZ_JAFBDY010000002.1"/>
</dbReference>
<evidence type="ECO:0000256" key="2">
    <source>
        <dbReference type="ARBA" id="ARBA00022679"/>
    </source>
</evidence>
<evidence type="ECO:0000256" key="10">
    <source>
        <dbReference type="RuleBase" id="RU003826"/>
    </source>
</evidence>
<evidence type="ECO:0000256" key="3">
    <source>
        <dbReference type="ARBA" id="ARBA00022723"/>
    </source>
</evidence>
<keyword evidence="2 9" id="KW-0808">Transferase</keyword>
<keyword evidence="14" id="KW-1185">Reference proteome</keyword>
<evidence type="ECO:0000313" key="13">
    <source>
        <dbReference type="EMBL" id="RQW75829.1"/>
    </source>
</evidence>
<feature type="binding site" evidence="9">
    <location>
        <position position="74"/>
    </location>
    <ligand>
        <name>Mg(2+)</name>
        <dbReference type="ChEBI" id="CHEBI:18420"/>
    </ligand>
</feature>
<dbReference type="NCBIfam" id="TIGR00693">
    <property type="entry name" value="thiE"/>
    <property type="match status" value="1"/>
</dbReference>
<dbReference type="PANTHER" id="PTHR20857">
    <property type="entry name" value="THIAMINE-PHOSPHATE PYROPHOSPHORYLASE"/>
    <property type="match status" value="1"/>
</dbReference>
<feature type="binding site" evidence="9">
    <location>
        <begin position="189"/>
        <end position="190"/>
    </location>
    <ligand>
        <name>2-[(2R,5Z)-2-carboxy-4-methylthiazol-5(2H)-ylidene]ethyl phosphate</name>
        <dbReference type="ChEBI" id="CHEBI:62899"/>
    </ligand>
</feature>
<dbReference type="InterPro" id="IPR013785">
    <property type="entry name" value="Aldolase_TIM"/>
</dbReference>
<evidence type="ECO:0000256" key="7">
    <source>
        <dbReference type="ARBA" id="ARBA00047851"/>
    </source>
</evidence>
<dbReference type="UniPathway" id="UPA00060">
    <property type="reaction ID" value="UER00141"/>
</dbReference>
<keyword evidence="5 9" id="KW-0784">Thiamine biosynthesis</keyword>
<dbReference type="GO" id="GO:0004789">
    <property type="term" value="F:thiamine-phosphate diphosphorylase activity"/>
    <property type="evidence" value="ECO:0007669"/>
    <property type="project" value="UniProtKB-UniRule"/>
</dbReference>
<evidence type="ECO:0000256" key="1">
    <source>
        <dbReference type="ARBA" id="ARBA00005165"/>
    </source>
</evidence>
<dbReference type="EMBL" id="RRCT01000002">
    <property type="protein sequence ID" value="RQW75829.1"/>
    <property type="molecule type" value="Genomic_DNA"/>
</dbReference>
<comment type="catalytic activity">
    <reaction evidence="6 9 10">
        <text>4-methyl-5-(2-phosphooxyethyl)-thiazole + 4-amino-2-methyl-5-(diphosphooxymethyl)pyrimidine + H(+) = thiamine phosphate + diphosphate</text>
        <dbReference type="Rhea" id="RHEA:22328"/>
        <dbReference type="ChEBI" id="CHEBI:15378"/>
        <dbReference type="ChEBI" id="CHEBI:33019"/>
        <dbReference type="ChEBI" id="CHEBI:37575"/>
        <dbReference type="ChEBI" id="CHEBI:57841"/>
        <dbReference type="ChEBI" id="CHEBI:58296"/>
        <dbReference type="EC" id="2.5.1.3"/>
    </reaction>
</comment>
<comment type="cofactor">
    <cofactor evidence="9">
        <name>Mg(2+)</name>
        <dbReference type="ChEBI" id="CHEBI:18420"/>
    </cofactor>
    <text evidence="9">Binds 1 Mg(2+) ion per subunit.</text>
</comment>
<accession>A0A3N9UIC3</accession>
<dbReference type="InterPro" id="IPR034291">
    <property type="entry name" value="TMP_synthase"/>
</dbReference>
<feature type="binding site" evidence="9">
    <location>
        <begin position="38"/>
        <end position="42"/>
    </location>
    <ligand>
        <name>4-amino-2-methyl-5-(diphosphooxymethyl)pyrimidine</name>
        <dbReference type="ChEBI" id="CHEBI:57841"/>
    </ligand>
</feature>
<reference evidence="13 14" key="1">
    <citation type="journal article" date="2013" name="J. Microbiol.">
        <title>Lysinibacillus chungkukjangi sp. nov., isolated from Chungkukjang, Korean fermented soybean food.</title>
        <authorList>
            <person name="Kim S.J."/>
            <person name="Jang Y.H."/>
            <person name="Hamada M."/>
            <person name="Ahn J.H."/>
            <person name="Weon H.Y."/>
            <person name="Suzuki K."/>
            <person name="Whang K.S."/>
            <person name="Kwon S.W."/>
        </authorList>
    </citation>
    <scope>NUCLEOTIDE SEQUENCE [LARGE SCALE GENOMIC DNA]</scope>
    <source>
        <strain evidence="13 14">MCCC 1A12701</strain>
    </source>
</reference>
<dbReference type="InterPro" id="IPR022998">
    <property type="entry name" value="ThiamineP_synth_TenI"/>
</dbReference>
<sequence>MNRKQLELYFIMGTSNVKNANPLNVLELALQAGVTFFQFREKGSSALKGLQYEEFARECQALCRKYNVPFIVNDDIELALKLEADGVHVGQDDMAVAETRKLVGNKILGVSVHNLDELEVAIRNKADYIGVGPIYKTKSKADAKEPAGTRFLQQASKKYPSLPIVAIGGISSLNCHESIEAGADGVAVISAICESANIHQTVNEFKQKINDASQVSKR</sequence>
<keyword evidence="4 9" id="KW-0460">Magnesium</keyword>
<feature type="binding site" evidence="9">
    <location>
        <position position="169"/>
    </location>
    <ligand>
        <name>2-[(2R,5Z)-2-carboxy-4-methylthiazol-5(2H)-ylidene]ethyl phosphate</name>
        <dbReference type="ChEBI" id="CHEBI:62899"/>
    </ligand>
</feature>
<dbReference type="Proteomes" id="UP000274033">
    <property type="component" value="Unassembled WGS sequence"/>
</dbReference>
<evidence type="ECO:0000256" key="4">
    <source>
        <dbReference type="ARBA" id="ARBA00022842"/>
    </source>
</evidence>
<dbReference type="CDD" id="cd00564">
    <property type="entry name" value="TMP_TenI"/>
    <property type="match status" value="1"/>
</dbReference>
<name>A0A3N9UIC3_9BACI</name>
<dbReference type="GO" id="GO:0009228">
    <property type="term" value="P:thiamine biosynthetic process"/>
    <property type="evidence" value="ECO:0007669"/>
    <property type="project" value="UniProtKB-KW"/>
</dbReference>
<proteinExistence type="inferred from homology"/>
<dbReference type="GO" id="GO:0000287">
    <property type="term" value="F:magnesium ion binding"/>
    <property type="evidence" value="ECO:0007669"/>
    <property type="project" value="UniProtKB-UniRule"/>
</dbReference>
<feature type="binding site" evidence="9">
    <location>
        <position position="140"/>
    </location>
    <ligand>
        <name>4-amino-2-methyl-5-(diphosphooxymethyl)pyrimidine</name>
        <dbReference type="ChEBI" id="CHEBI:57841"/>
    </ligand>
</feature>
<comment type="caution">
    <text evidence="13">The sequence shown here is derived from an EMBL/GenBank/DDBJ whole genome shotgun (WGS) entry which is preliminary data.</text>
</comment>
<dbReference type="EC" id="2.5.1.3" evidence="9"/>
<evidence type="ECO:0000256" key="6">
    <source>
        <dbReference type="ARBA" id="ARBA00047334"/>
    </source>
</evidence>
<feature type="binding site" evidence="9">
    <location>
        <position position="93"/>
    </location>
    <ligand>
        <name>Mg(2+)</name>
        <dbReference type="ChEBI" id="CHEBI:18420"/>
    </ligand>
</feature>
<feature type="binding site" evidence="9">
    <location>
        <position position="73"/>
    </location>
    <ligand>
        <name>4-amino-2-methyl-5-(diphosphooxymethyl)pyrimidine</name>
        <dbReference type="ChEBI" id="CHEBI:57841"/>
    </ligand>
</feature>
<dbReference type="HAMAP" id="MF_00097">
    <property type="entry name" value="TMP_synthase"/>
    <property type="match status" value="1"/>
</dbReference>
<dbReference type="GO" id="GO:0005737">
    <property type="term" value="C:cytoplasm"/>
    <property type="evidence" value="ECO:0007669"/>
    <property type="project" value="TreeGrafter"/>
</dbReference>